<dbReference type="Proteomes" id="UP000235672">
    <property type="component" value="Unassembled WGS sequence"/>
</dbReference>
<dbReference type="STRING" id="1745343.A0A2J6QH41"/>
<dbReference type="SUPFAM" id="SSF51905">
    <property type="entry name" value="FAD/NAD(P)-binding domain"/>
    <property type="match status" value="1"/>
</dbReference>
<dbReference type="Gene3D" id="3.30.9.10">
    <property type="entry name" value="D-Amino Acid Oxidase, subunit A, domain 2"/>
    <property type="match status" value="1"/>
</dbReference>
<dbReference type="PANTHER" id="PTHR13847">
    <property type="entry name" value="SARCOSINE DEHYDROGENASE-RELATED"/>
    <property type="match status" value="1"/>
</dbReference>
<dbReference type="PANTHER" id="PTHR13847:SF129">
    <property type="entry name" value="FAD DEPENDENT OXIDOREDUCTASE"/>
    <property type="match status" value="1"/>
</dbReference>
<reference evidence="3 4" key="1">
    <citation type="submission" date="2016-05" db="EMBL/GenBank/DDBJ databases">
        <title>A degradative enzymes factory behind the ericoid mycorrhizal symbiosis.</title>
        <authorList>
            <consortium name="DOE Joint Genome Institute"/>
            <person name="Martino E."/>
            <person name="Morin E."/>
            <person name="Grelet G."/>
            <person name="Kuo A."/>
            <person name="Kohler A."/>
            <person name="Daghino S."/>
            <person name="Barry K."/>
            <person name="Choi C."/>
            <person name="Cichocki N."/>
            <person name="Clum A."/>
            <person name="Copeland A."/>
            <person name="Hainaut M."/>
            <person name="Haridas S."/>
            <person name="Labutti K."/>
            <person name="Lindquist E."/>
            <person name="Lipzen A."/>
            <person name="Khouja H.-R."/>
            <person name="Murat C."/>
            <person name="Ohm R."/>
            <person name="Olson A."/>
            <person name="Spatafora J."/>
            <person name="Veneault-Fourrey C."/>
            <person name="Henrissat B."/>
            <person name="Grigoriev I."/>
            <person name="Martin F."/>
            <person name="Perotto S."/>
        </authorList>
    </citation>
    <scope>NUCLEOTIDE SEQUENCE [LARGE SCALE GENOMIC DNA]</scope>
    <source>
        <strain evidence="3 4">UAMH 7357</strain>
    </source>
</reference>
<organism evidence="3 4">
    <name type="scientific">Hyaloscypha hepaticicola</name>
    <dbReference type="NCBI Taxonomy" id="2082293"/>
    <lineage>
        <taxon>Eukaryota</taxon>
        <taxon>Fungi</taxon>
        <taxon>Dikarya</taxon>
        <taxon>Ascomycota</taxon>
        <taxon>Pezizomycotina</taxon>
        <taxon>Leotiomycetes</taxon>
        <taxon>Helotiales</taxon>
        <taxon>Hyaloscyphaceae</taxon>
        <taxon>Hyaloscypha</taxon>
    </lineage>
</organism>
<dbReference type="AlphaFoldDB" id="A0A2J6QH41"/>
<evidence type="ECO:0000259" key="2">
    <source>
        <dbReference type="Pfam" id="PF01266"/>
    </source>
</evidence>
<name>A0A2J6QH41_9HELO</name>
<dbReference type="GO" id="GO:0005737">
    <property type="term" value="C:cytoplasm"/>
    <property type="evidence" value="ECO:0007669"/>
    <property type="project" value="TreeGrafter"/>
</dbReference>
<protein>
    <submittedName>
        <fullName evidence="3">FAD dependent oxidoreductase-like protein</fullName>
    </submittedName>
</protein>
<feature type="domain" description="FAD dependent oxidoreductase" evidence="2">
    <location>
        <begin position="45"/>
        <end position="437"/>
    </location>
</feature>
<dbReference type="EMBL" id="KZ613470">
    <property type="protein sequence ID" value="PMD25572.1"/>
    <property type="molecule type" value="Genomic_DNA"/>
</dbReference>
<keyword evidence="4" id="KW-1185">Reference proteome</keyword>
<dbReference type="Gene3D" id="3.50.50.60">
    <property type="entry name" value="FAD/NAD(P)-binding domain"/>
    <property type="match status" value="1"/>
</dbReference>
<proteinExistence type="predicted"/>
<evidence type="ECO:0000313" key="4">
    <source>
        <dbReference type="Proteomes" id="UP000235672"/>
    </source>
</evidence>
<gene>
    <name evidence="3" type="ORF">NA56DRAFT_565023</name>
</gene>
<feature type="region of interest" description="Disordered" evidence="1">
    <location>
        <begin position="1"/>
        <end position="21"/>
    </location>
</feature>
<evidence type="ECO:0000256" key="1">
    <source>
        <dbReference type="SAM" id="MobiDB-lite"/>
    </source>
</evidence>
<sequence length="477" mass="51770">MTGGTAPSGQARLPTANSTKSFWHSDPSKILLGHRTTAALPTQADVVIIGSGISGACAAHFMRQDDRGKNLNIVMLEAREACWGATGRNGGHCAPGVYFIPRDVREFELQNFKTLEALVAKHNIPCDWKSLSVVHSFLSRSMFDLAVQMYEHNAKTDPGVVKQAKVIKKDSTSPSLKELRIPCAAGAIIQMPAASLWPYKLVAWILENLLSMNASSKLSFNLQTNTPATHLQKTTDGPWIVHTSRGMIAAKNVLLTTNAYTSYLLPAFSDLIVPVRGEMSSLLPPNDMAPGTNNPPLVKTYCFIGHGDQNINQDDYLVQRPFSSNGKGGEFMFGGGRSYAAGAGIGVSDDSEIDPPAAKYLRQELSKVLDLNNDSQELKASYEWSGIMGYSRDEKPWVGEVIEDFDLGGGKGLWICAGFSGHGMPNTCLSGKAAADMMMGTSMKDVFLPNAYKLTKERVETARSFNEVHIADANGFR</sequence>
<dbReference type="Pfam" id="PF01266">
    <property type="entry name" value="DAO"/>
    <property type="match status" value="1"/>
</dbReference>
<dbReference type="InterPro" id="IPR006076">
    <property type="entry name" value="FAD-dep_OxRdtase"/>
</dbReference>
<dbReference type="InterPro" id="IPR036188">
    <property type="entry name" value="FAD/NAD-bd_sf"/>
</dbReference>
<accession>A0A2J6QH41</accession>
<evidence type="ECO:0000313" key="3">
    <source>
        <dbReference type="EMBL" id="PMD25572.1"/>
    </source>
</evidence>
<dbReference type="OrthoDB" id="429143at2759"/>